<evidence type="ECO:0000256" key="5">
    <source>
        <dbReference type="ARBA" id="ARBA00022692"/>
    </source>
</evidence>
<organism evidence="9 10">
    <name type="scientific">Blautia wexlerae</name>
    <dbReference type="NCBI Taxonomy" id="418240"/>
    <lineage>
        <taxon>Bacteria</taxon>
        <taxon>Bacillati</taxon>
        <taxon>Bacillota</taxon>
        <taxon>Clostridia</taxon>
        <taxon>Lachnospirales</taxon>
        <taxon>Lachnospiraceae</taxon>
        <taxon>Blautia</taxon>
    </lineage>
</organism>
<dbReference type="GO" id="GO:0033214">
    <property type="term" value="P:siderophore-iron import into cell"/>
    <property type="evidence" value="ECO:0007669"/>
    <property type="project" value="TreeGrafter"/>
</dbReference>
<dbReference type="EMBL" id="CZAW01000011">
    <property type="protein sequence ID" value="CUP36734.1"/>
    <property type="molecule type" value="Genomic_DNA"/>
</dbReference>
<name>A0A174MK14_9FIRM</name>
<keyword evidence="4" id="KW-1003">Cell membrane</keyword>
<dbReference type="FunFam" id="1.10.3470.10:FF:000001">
    <property type="entry name" value="Vitamin B12 ABC transporter permease BtuC"/>
    <property type="match status" value="1"/>
</dbReference>
<dbReference type="GO" id="GO:0022857">
    <property type="term" value="F:transmembrane transporter activity"/>
    <property type="evidence" value="ECO:0007669"/>
    <property type="project" value="InterPro"/>
</dbReference>
<comment type="subcellular location">
    <subcellularLocation>
        <location evidence="1">Cell membrane</location>
        <topology evidence="1">Multi-pass membrane protein</topology>
    </subcellularLocation>
</comment>
<feature type="transmembrane region" description="Helical" evidence="8">
    <location>
        <begin position="214"/>
        <end position="231"/>
    </location>
</feature>
<evidence type="ECO:0000313" key="9">
    <source>
        <dbReference type="EMBL" id="CUP36734.1"/>
    </source>
</evidence>
<dbReference type="Pfam" id="PF01032">
    <property type="entry name" value="FecCD"/>
    <property type="match status" value="1"/>
</dbReference>
<feature type="transmembrane region" description="Helical" evidence="8">
    <location>
        <begin position="163"/>
        <end position="184"/>
    </location>
</feature>
<evidence type="ECO:0000256" key="6">
    <source>
        <dbReference type="ARBA" id="ARBA00022989"/>
    </source>
</evidence>
<dbReference type="OrthoDB" id="9792889at2"/>
<feature type="transmembrane region" description="Helical" evidence="8">
    <location>
        <begin position="131"/>
        <end position="151"/>
    </location>
</feature>
<dbReference type="AlphaFoldDB" id="A0A174MK14"/>
<dbReference type="Gene3D" id="1.10.3470.10">
    <property type="entry name" value="ABC transporter involved in vitamin B12 uptake, BtuC"/>
    <property type="match status" value="1"/>
</dbReference>
<dbReference type="InterPro" id="IPR000522">
    <property type="entry name" value="ABC_transptr_permease_BtuC"/>
</dbReference>
<accession>A0A174MK14</accession>
<gene>
    <name evidence="9" type="ORF">ERS852523_01392</name>
</gene>
<protein>
    <submittedName>
        <fullName evidence="9">Probable ABC transporter permease protein HI_1471</fullName>
    </submittedName>
</protein>
<comment type="similarity">
    <text evidence="2">Belongs to the binding-protein-dependent transport system permease family. FecCD subfamily.</text>
</comment>
<feature type="transmembrane region" description="Helical" evidence="8">
    <location>
        <begin position="322"/>
        <end position="341"/>
    </location>
</feature>
<dbReference type="GO" id="GO:0005886">
    <property type="term" value="C:plasma membrane"/>
    <property type="evidence" value="ECO:0007669"/>
    <property type="project" value="UniProtKB-SubCell"/>
</dbReference>
<dbReference type="GeneID" id="75077271"/>
<evidence type="ECO:0000256" key="7">
    <source>
        <dbReference type="ARBA" id="ARBA00023136"/>
    </source>
</evidence>
<dbReference type="PANTHER" id="PTHR30472:SF70">
    <property type="entry name" value="MOLYBDATE IMPORT SYSTEM PERMEASE PROTEIN MOLB"/>
    <property type="match status" value="1"/>
</dbReference>
<evidence type="ECO:0000256" key="2">
    <source>
        <dbReference type="ARBA" id="ARBA00007935"/>
    </source>
</evidence>
<feature type="transmembrane region" description="Helical" evidence="8">
    <location>
        <begin position="79"/>
        <end position="96"/>
    </location>
</feature>
<feature type="transmembrane region" description="Helical" evidence="8">
    <location>
        <begin position="18"/>
        <end position="41"/>
    </location>
</feature>
<feature type="transmembrane region" description="Helical" evidence="8">
    <location>
        <begin position="108"/>
        <end position="125"/>
    </location>
</feature>
<evidence type="ECO:0000256" key="3">
    <source>
        <dbReference type="ARBA" id="ARBA00022448"/>
    </source>
</evidence>
<dbReference type="Proteomes" id="UP000095712">
    <property type="component" value="Unassembled WGS sequence"/>
</dbReference>
<sequence length="347" mass="37655">MNLTANEKKAATARQRRYVLLLAVMLVLLFIIIVLSFWVGYYPLTPVQVLNAFLSKFGFKGDILPQAVTIFWNIRLPRILSALFIGASLSVAGATYQGMFRNPLVSPDILGVSSGASLGAAFAILNGASNWMIQLSAFAGGVAAVAASYLISRKSAHSQTLSLVLTGTMIMSLCNAGVTMIKYVADPNDVLQQITFWLMGSLTKTTTKSFSWSVLPMIIGLSLIFIFRWQINLLTLDEEEAKSLGINVRKYRLIFIVASTLLSAAAVCLGGLIGWVGLMIPHLARALVGVDYRRLIPASAILGGGYLILVDDISRSLLSMELPLGVVTSIMGAPFFIYLIIKRKERA</sequence>
<keyword evidence="6 8" id="KW-1133">Transmembrane helix</keyword>
<feature type="transmembrane region" description="Helical" evidence="8">
    <location>
        <begin position="251"/>
        <end position="280"/>
    </location>
</feature>
<reference evidence="9 10" key="1">
    <citation type="submission" date="2015-09" db="EMBL/GenBank/DDBJ databases">
        <authorList>
            <consortium name="Pathogen Informatics"/>
        </authorList>
    </citation>
    <scope>NUCLEOTIDE SEQUENCE [LARGE SCALE GENOMIC DNA]</scope>
    <source>
        <strain evidence="9 10">2789STDY5834911</strain>
    </source>
</reference>
<keyword evidence="7 8" id="KW-0472">Membrane</keyword>
<dbReference type="CDD" id="cd06550">
    <property type="entry name" value="TM_ABC_iron-siderophores_like"/>
    <property type="match status" value="1"/>
</dbReference>
<evidence type="ECO:0000256" key="4">
    <source>
        <dbReference type="ARBA" id="ARBA00022475"/>
    </source>
</evidence>
<evidence type="ECO:0000313" key="10">
    <source>
        <dbReference type="Proteomes" id="UP000095712"/>
    </source>
</evidence>
<evidence type="ECO:0000256" key="1">
    <source>
        <dbReference type="ARBA" id="ARBA00004651"/>
    </source>
</evidence>
<dbReference type="PANTHER" id="PTHR30472">
    <property type="entry name" value="FERRIC ENTEROBACTIN TRANSPORT SYSTEM PERMEASE PROTEIN"/>
    <property type="match status" value="1"/>
</dbReference>
<dbReference type="InterPro" id="IPR037294">
    <property type="entry name" value="ABC_BtuC-like"/>
</dbReference>
<keyword evidence="5 8" id="KW-0812">Transmembrane</keyword>
<proteinExistence type="inferred from homology"/>
<keyword evidence="3" id="KW-0813">Transport</keyword>
<dbReference type="RefSeq" id="WP_025578959.1">
    <property type="nucleotide sequence ID" value="NZ_CZAW01000011.1"/>
</dbReference>
<evidence type="ECO:0000256" key="8">
    <source>
        <dbReference type="SAM" id="Phobius"/>
    </source>
</evidence>
<dbReference type="SUPFAM" id="SSF81345">
    <property type="entry name" value="ABC transporter involved in vitamin B12 uptake, BtuC"/>
    <property type="match status" value="1"/>
</dbReference>